<dbReference type="InterPro" id="IPR038461">
    <property type="entry name" value="Schlafen_AlbA_2_dom_sf"/>
</dbReference>
<dbReference type="Proteomes" id="UP000594637">
    <property type="component" value="Chromosome"/>
</dbReference>
<dbReference type="RefSeq" id="WP_166855912.1">
    <property type="nucleotide sequence ID" value="NZ_CP063989.1"/>
</dbReference>
<evidence type="ECO:0000256" key="1">
    <source>
        <dbReference type="SAM" id="MobiDB-lite"/>
    </source>
</evidence>
<dbReference type="EMBL" id="CP063989">
    <property type="protein sequence ID" value="QPL04897.1"/>
    <property type="molecule type" value="Genomic_DNA"/>
</dbReference>
<dbReference type="KEGG" id="arep:ID810_09110"/>
<dbReference type="Gene3D" id="3.30.950.30">
    <property type="entry name" value="Schlafen, AAA domain"/>
    <property type="match status" value="1"/>
</dbReference>
<dbReference type="InterPro" id="IPR007421">
    <property type="entry name" value="Schlafen_AlbA_2_dom"/>
</dbReference>
<dbReference type="InterPro" id="IPR049514">
    <property type="entry name" value="Fic-like_C"/>
</dbReference>
<dbReference type="AlphaFoldDB" id="A0A7T0LJG9"/>
<proteinExistence type="predicted"/>
<dbReference type="Gene3D" id="3.30.565.60">
    <property type="match status" value="1"/>
</dbReference>
<dbReference type="Pfam" id="PF04326">
    <property type="entry name" value="SLFN_AlbA_2"/>
    <property type="match status" value="1"/>
</dbReference>
<name>A0A7T0LJG9_9ACTO</name>
<dbReference type="CDD" id="cd00090">
    <property type="entry name" value="HTH_ARSR"/>
    <property type="match status" value="1"/>
</dbReference>
<feature type="compositionally biased region" description="Polar residues" evidence="1">
    <location>
        <begin position="408"/>
        <end position="417"/>
    </location>
</feature>
<dbReference type="InterPro" id="IPR036390">
    <property type="entry name" value="WH_DNA-bd_sf"/>
</dbReference>
<dbReference type="Pfam" id="PF21247">
    <property type="entry name" value="Fic-like_C"/>
    <property type="match status" value="1"/>
</dbReference>
<sequence length="537" mass="58677">MTDYLTLGPDGRVTDRESKTLELKRDLSSPAGPLRTIVAFANSAGGRLVVGVEDDGTVVGVADPLAEEERVASLMSDCISPQLVPAIDLVTLDGRTVLVVDVPLSTRRPHYLTQQGPENGVYVRLGSTTRQADPALVAELERNARGLAFEDLPEPRAGLNDLDLATLSDLRGRPTDVDDLLALGLAVRHGTGIVPTNAGILAACPDPTRFLPSAWVQCGRLRGPHGTDIFDQTEIHGPMPLAVDEVMGFLLKHAYKTAVFGEVRRRDVYSVPVEPIREVIVNALVHASYAERGTPIRIGFYDDRIQVDSPGLLLPGMTVETMHRVSRLRNPALARIFREAGIMEQWGTGVQRVFAQVAEAGLPEPVIEEVQDRVRVTIYVPSHDPGQVGEQVSKLGEQVSKSSERVESLSQSTTSLRRVTKSEHEDTKSGHEVTKSGHQVTKSSHQVESRRGDSAQPEGYRIAILTVLRGGERTRADVLSAMGLSNETRNVRRHLDPLIESGLVERTIPDKPNSRLQRYRLTDAGRNYLDNLSGDAE</sequence>
<organism evidence="4 5">
    <name type="scientific">Actinomyces respiraculi</name>
    <dbReference type="NCBI Taxonomy" id="2744574"/>
    <lineage>
        <taxon>Bacteria</taxon>
        <taxon>Bacillati</taxon>
        <taxon>Actinomycetota</taxon>
        <taxon>Actinomycetes</taxon>
        <taxon>Actinomycetales</taxon>
        <taxon>Actinomycetaceae</taxon>
        <taxon>Actinomyces</taxon>
    </lineage>
</organism>
<dbReference type="PANTHER" id="PTHR30595:SF6">
    <property type="entry name" value="SCHLAFEN ALBA-2 DOMAIN-CONTAINING PROTEIN"/>
    <property type="match status" value="1"/>
</dbReference>
<feature type="domain" description="Filamentation induced by cAMP protein Fic-like C-terminal" evidence="3">
    <location>
        <begin position="463"/>
        <end position="522"/>
    </location>
</feature>
<dbReference type="SUPFAM" id="SSF46785">
    <property type="entry name" value="Winged helix' DNA-binding domain"/>
    <property type="match status" value="1"/>
</dbReference>
<dbReference type="Gene3D" id="1.10.10.10">
    <property type="entry name" value="Winged helix-like DNA-binding domain superfamily/Winged helix DNA-binding domain"/>
    <property type="match status" value="1"/>
</dbReference>
<evidence type="ECO:0000259" key="2">
    <source>
        <dbReference type="Pfam" id="PF04326"/>
    </source>
</evidence>
<feature type="domain" description="Schlafen AlbA-2" evidence="2">
    <location>
        <begin position="17"/>
        <end position="132"/>
    </location>
</feature>
<feature type="region of interest" description="Disordered" evidence="1">
    <location>
        <begin position="382"/>
        <end position="455"/>
    </location>
</feature>
<accession>A0A7T0LJG9</accession>
<keyword evidence="5" id="KW-1185">Reference proteome</keyword>
<dbReference type="InterPro" id="IPR036388">
    <property type="entry name" value="WH-like_DNA-bd_sf"/>
</dbReference>
<reference evidence="4 5" key="1">
    <citation type="submission" date="2020-11" db="EMBL/GenBank/DDBJ databases">
        <title>Actinomyces sp. ZJ750.</title>
        <authorList>
            <person name="Zhou J."/>
        </authorList>
    </citation>
    <scope>NUCLEOTIDE SEQUENCE [LARGE SCALE GENOMIC DNA]</scope>
    <source>
        <strain evidence="4 5">ZJ750</strain>
    </source>
</reference>
<evidence type="ECO:0000313" key="4">
    <source>
        <dbReference type="EMBL" id="QPL04897.1"/>
    </source>
</evidence>
<protein>
    <submittedName>
        <fullName evidence="4">Putative DNA binding domain-containing protein</fullName>
    </submittedName>
</protein>
<evidence type="ECO:0000313" key="5">
    <source>
        <dbReference type="Proteomes" id="UP000594637"/>
    </source>
</evidence>
<dbReference type="InterPro" id="IPR011991">
    <property type="entry name" value="ArsR-like_HTH"/>
</dbReference>
<gene>
    <name evidence="4" type="ORF">ID810_09110</name>
</gene>
<feature type="compositionally biased region" description="Basic and acidic residues" evidence="1">
    <location>
        <begin position="420"/>
        <end position="435"/>
    </location>
</feature>
<evidence type="ECO:0000259" key="3">
    <source>
        <dbReference type="Pfam" id="PF21247"/>
    </source>
</evidence>
<dbReference type="InterPro" id="IPR038475">
    <property type="entry name" value="RecG_C_sf"/>
</dbReference>
<dbReference type="PANTHER" id="PTHR30595">
    <property type="entry name" value="GLPR-RELATED TRANSCRIPTIONAL REPRESSOR"/>
    <property type="match status" value="1"/>
</dbReference>
<dbReference type="Pfam" id="PF13749">
    <property type="entry name" value="HATPase_c_4"/>
    <property type="match status" value="1"/>
</dbReference>